<dbReference type="SUPFAM" id="SSF53756">
    <property type="entry name" value="UDP-Glycosyltransferase/glycogen phosphorylase"/>
    <property type="match status" value="1"/>
</dbReference>
<keyword evidence="2" id="KW-0444">Lipid biosynthesis</keyword>
<proteinExistence type="inferred from homology"/>
<dbReference type="EMBL" id="FPHJ01000030">
    <property type="protein sequence ID" value="SFV60524.1"/>
    <property type="molecule type" value="Genomic_DNA"/>
</dbReference>
<dbReference type="AlphaFoldDB" id="A0A1W1C461"/>
<name>A0A1W1C461_9ZZZZ</name>
<evidence type="ECO:0000256" key="1">
    <source>
        <dbReference type="ARBA" id="ARBA00012687"/>
    </source>
</evidence>
<dbReference type="PANTHER" id="PTHR30372:SF4">
    <property type="entry name" value="LIPID-A-DISACCHARIDE SYNTHASE, MITOCHONDRIAL-RELATED"/>
    <property type="match status" value="1"/>
</dbReference>
<dbReference type="Pfam" id="PF02684">
    <property type="entry name" value="LpxB"/>
    <property type="match status" value="1"/>
</dbReference>
<protein>
    <recommendedName>
        <fullName evidence="1">lipid-A-disaccharide synthase</fullName>
        <ecNumber evidence="1">2.4.1.182</ecNumber>
    </recommendedName>
</protein>
<evidence type="ECO:0000256" key="6">
    <source>
        <dbReference type="ARBA" id="ARBA00023098"/>
    </source>
</evidence>
<dbReference type="NCBIfam" id="TIGR00215">
    <property type="entry name" value="lpxB"/>
    <property type="match status" value="1"/>
</dbReference>
<dbReference type="Gene3D" id="3.40.50.2000">
    <property type="entry name" value="Glycogen Phosphorylase B"/>
    <property type="match status" value="1"/>
</dbReference>
<dbReference type="GO" id="GO:0016020">
    <property type="term" value="C:membrane"/>
    <property type="evidence" value="ECO:0007669"/>
    <property type="project" value="GOC"/>
</dbReference>
<keyword evidence="5 8" id="KW-0808">Transferase</keyword>
<dbReference type="GO" id="GO:0008915">
    <property type="term" value="F:lipid-A-disaccharide synthase activity"/>
    <property type="evidence" value="ECO:0007669"/>
    <property type="project" value="UniProtKB-EC"/>
</dbReference>
<keyword evidence="4 8" id="KW-0328">Glycosyltransferase</keyword>
<dbReference type="GO" id="GO:0005543">
    <property type="term" value="F:phospholipid binding"/>
    <property type="evidence" value="ECO:0007669"/>
    <property type="project" value="TreeGrafter"/>
</dbReference>
<evidence type="ECO:0000256" key="4">
    <source>
        <dbReference type="ARBA" id="ARBA00022676"/>
    </source>
</evidence>
<gene>
    <name evidence="8" type="ORF">MNB_SUP05-5-258</name>
</gene>
<comment type="catalytic activity">
    <reaction evidence="7">
        <text>a lipid X + a UDP-2-N,3-O-bis[(3R)-3-hydroxyacyl]-alpha-D-glucosamine = a lipid A disaccharide + UDP + H(+)</text>
        <dbReference type="Rhea" id="RHEA:67828"/>
        <dbReference type="ChEBI" id="CHEBI:15378"/>
        <dbReference type="ChEBI" id="CHEBI:58223"/>
        <dbReference type="ChEBI" id="CHEBI:137748"/>
        <dbReference type="ChEBI" id="CHEBI:176338"/>
        <dbReference type="ChEBI" id="CHEBI:176343"/>
        <dbReference type="EC" id="2.4.1.182"/>
    </reaction>
</comment>
<reference evidence="8" key="1">
    <citation type="submission" date="2016-10" db="EMBL/GenBank/DDBJ databases">
        <authorList>
            <person name="de Groot N.N."/>
        </authorList>
    </citation>
    <scope>NUCLEOTIDE SEQUENCE</scope>
</reference>
<dbReference type="HAMAP" id="MF_00392">
    <property type="entry name" value="LpxB"/>
    <property type="match status" value="1"/>
</dbReference>
<dbReference type="PANTHER" id="PTHR30372">
    <property type="entry name" value="LIPID-A-DISACCHARIDE SYNTHASE"/>
    <property type="match status" value="1"/>
</dbReference>
<evidence type="ECO:0000313" key="8">
    <source>
        <dbReference type="EMBL" id="SFV60524.1"/>
    </source>
</evidence>
<evidence type="ECO:0000256" key="5">
    <source>
        <dbReference type="ARBA" id="ARBA00022679"/>
    </source>
</evidence>
<sequence>MLKIAISAAEHSGDLLASSLIKELKTQLPECEIFGLAGDKMIKNGCKSLWHLDKVSVMGFSAVLLKLPSLLLLRKEIITTIQNQKPNVFIGVDAPDFNFKIERKLRNKGIKTVHFVSPSVWAWRQKRIKKIKKSTDLVLCLFPFEVLFYQKHNMPAVFVGHPLADILKPRETYQENDKLLLMPGSRKSEIKAHLEIMLESAQALKKYNNNLEITVALVNDKYNLFVTQVINKYHGVKVEYGNSHQLINEADLVIVASGTATLEVALIATPMVVIYKMSWLSYRIAKALVKIPFVSLPNIILNKKIVPELIQEDATVKNIVAESIKVISSDYQKLKEEFINIHNQLKRNSTKKSAQEILSRI</sequence>
<organism evidence="8">
    <name type="scientific">hydrothermal vent metagenome</name>
    <dbReference type="NCBI Taxonomy" id="652676"/>
    <lineage>
        <taxon>unclassified sequences</taxon>
        <taxon>metagenomes</taxon>
        <taxon>ecological metagenomes</taxon>
    </lineage>
</organism>
<dbReference type="EC" id="2.4.1.182" evidence="1"/>
<dbReference type="InterPro" id="IPR003835">
    <property type="entry name" value="Glyco_trans_19"/>
</dbReference>
<evidence type="ECO:0000256" key="7">
    <source>
        <dbReference type="ARBA" id="ARBA00048975"/>
    </source>
</evidence>
<evidence type="ECO:0000256" key="3">
    <source>
        <dbReference type="ARBA" id="ARBA00022556"/>
    </source>
</evidence>
<keyword evidence="6" id="KW-0443">Lipid metabolism</keyword>
<keyword evidence="3" id="KW-0441">Lipid A biosynthesis</keyword>
<evidence type="ECO:0000256" key="2">
    <source>
        <dbReference type="ARBA" id="ARBA00022516"/>
    </source>
</evidence>
<accession>A0A1W1C461</accession>
<dbReference type="GO" id="GO:0009245">
    <property type="term" value="P:lipid A biosynthetic process"/>
    <property type="evidence" value="ECO:0007669"/>
    <property type="project" value="UniProtKB-KW"/>
</dbReference>